<organism evidence="1 2">
    <name type="scientific">Hymenobacter aranciens</name>
    <dbReference type="NCBI Taxonomy" id="3063996"/>
    <lineage>
        <taxon>Bacteria</taxon>
        <taxon>Pseudomonadati</taxon>
        <taxon>Bacteroidota</taxon>
        <taxon>Cytophagia</taxon>
        <taxon>Cytophagales</taxon>
        <taxon>Hymenobacteraceae</taxon>
        <taxon>Hymenobacter</taxon>
    </lineage>
</organism>
<accession>A0ABT9BA01</accession>
<dbReference type="Proteomes" id="UP001176429">
    <property type="component" value="Unassembled WGS sequence"/>
</dbReference>
<protein>
    <submittedName>
        <fullName evidence="1">Uncharacterized protein</fullName>
    </submittedName>
</protein>
<sequence length="235" mass="25960">MTHKTYFQNFFEALAASLSDDEFLAFATTVLANLDTDGGFPEEADFLRAQVAELNKQHQARGVVRGKVASSAALQQAVRLFLKWAQLTNTTRVFPAFPDRNQKERLDILPGGMDYLYQADNDNVVERATYYLTKISNDYGDQTKVTLKEAADQLKLLTDARTSNDTTKAGTKKAAAAIDVQELVVCQGLYRAYSALLARHWAEPMQAYALFPFPNTTGGPEDGNLPELPTTLPTA</sequence>
<evidence type="ECO:0000313" key="2">
    <source>
        <dbReference type="Proteomes" id="UP001176429"/>
    </source>
</evidence>
<dbReference type="EMBL" id="JAUQSY010000006">
    <property type="protein sequence ID" value="MDO7875090.1"/>
    <property type="molecule type" value="Genomic_DNA"/>
</dbReference>
<proteinExistence type="predicted"/>
<reference evidence="1" key="1">
    <citation type="submission" date="2023-07" db="EMBL/GenBank/DDBJ databases">
        <authorList>
            <person name="Kim M.K."/>
        </authorList>
    </citation>
    <scope>NUCLEOTIDE SEQUENCE</scope>
    <source>
        <strain evidence="1">ASUV-10-1</strain>
    </source>
</reference>
<dbReference type="InterPro" id="IPR012292">
    <property type="entry name" value="Globin/Proto"/>
</dbReference>
<gene>
    <name evidence="1" type="ORF">Q5H93_10140</name>
</gene>
<dbReference type="RefSeq" id="WP_305006409.1">
    <property type="nucleotide sequence ID" value="NZ_JAUQSY010000006.1"/>
</dbReference>
<dbReference type="Gene3D" id="1.10.490.10">
    <property type="entry name" value="Globins"/>
    <property type="match status" value="1"/>
</dbReference>
<keyword evidence="2" id="KW-1185">Reference proteome</keyword>
<evidence type="ECO:0000313" key="1">
    <source>
        <dbReference type="EMBL" id="MDO7875090.1"/>
    </source>
</evidence>
<name>A0ABT9BA01_9BACT</name>
<comment type="caution">
    <text evidence="1">The sequence shown here is derived from an EMBL/GenBank/DDBJ whole genome shotgun (WGS) entry which is preliminary data.</text>
</comment>